<name>A0A3B1KEV8_ASTMX</name>
<dbReference type="GO" id="GO:0008283">
    <property type="term" value="P:cell population proliferation"/>
    <property type="evidence" value="ECO:0007669"/>
    <property type="project" value="TreeGrafter"/>
</dbReference>
<dbReference type="GeneTree" id="ENSGT00940000159081"/>
<comment type="similarity">
    <text evidence="1 3">Belongs to the insulin family.</text>
</comment>
<dbReference type="GO" id="GO:0051897">
    <property type="term" value="P:positive regulation of phosphatidylinositol 3-kinase/protein kinase B signal transduction"/>
    <property type="evidence" value="ECO:0007669"/>
    <property type="project" value="TreeGrafter"/>
</dbReference>
<feature type="domain" description="Insulin-like" evidence="4">
    <location>
        <begin position="111"/>
        <end position="169"/>
    </location>
</feature>
<reference evidence="6" key="1">
    <citation type="submission" date="2013-03" db="EMBL/GenBank/DDBJ databases">
        <authorList>
            <person name="Jeffery W."/>
            <person name="Warren W."/>
            <person name="Wilson R.K."/>
        </authorList>
    </citation>
    <scope>NUCLEOTIDE SEQUENCE</scope>
    <source>
        <strain evidence="6">female</strain>
    </source>
</reference>
<dbReference type="AlphaFoldDB" id="A0A3B1KEV8"/>
<dbReference type="SMART" id="SM00078">
    <property type="entry name" value="IlGF"/>
    <property type="match status" value="1"/>
</dbReference>
<dbReference type="GO" id="GO:0008284">
    <property type="term" value="P:positive regulation of cell population proliferation"/>
    <property type="evidence" value="ECO:0007669"/>
    <property type="project" value="TreeGrafter"/>
</dbReference>
<evidence type="ECO:0000256" key="1">
    <source>
        <dbReference type="ARBA" id="ARBA00009034"/>
    </source>
</evidence>
<dbReference type="GO" id="GO:0005615">
    <property type="term" value="C:extracellular space"/>
    <property type="evidence" value="ECO:0007669"/>
    <property type="project" value="TreeGrafter"/>
</dbReference>
<comment type="subcellular location">
    <subcellularLocation>
        <location evidence="3">Secreted</location>
    </subcellularLocation>
</comment>
<dbReference type="Gene3D" id="1.10.100.10">
    <property type="entry name" value="Insulin-like"/>
    <property type="match status" value="1"/>
</dbReference>
<keyword evidence="6" id="KW-1185">Reference proteome</keyword>
<reference evidence="5" key="4">
    <citation type="submission" date="2025-09" db="UniProtKB">
        <authorList>
            <consortium name="Ensembl"/>
        </authorList>
    </citation>
    <scope>IDENTIFICATION</scope>
</reference>
<dbReference type="PRINTS" id="PR00276">
    <property type="entry name" value="INSULINFAMLY"/>
</dbReference>
<reference evidence="5" key="3">
    <citation type="submission" date="2025-08" db="UniProtKB">
        <authorList>
            <consortium name="Ensembl"/>
        </authorList>
    </citation>
    <scope>IDENTIFICATION</scope>
</reference>
<evidence type="ECO:0000313" key="6">
    <source>
        <dbReference type="Proteomes" id="UP000018467"/>
    </source>
</evidence>
<dbReference type="PANTHER" id="PTHR46845:SF2">
    <property type="entry name" value="INSULIN-LIKE GROWTH FACTOR 3"/>
    <property type="match status" value="1"/>
</dbReference>
<keyword evidence="2" id="KW-1015">Disulfide bond</keyword>
<dbReference type="PANTHER" id="PTHR46845">
    <property type="entry name" value="INSULIN-LIKE GROWTH FACTOR I"/>
    <property type="match status" value="1"/>
</dbReference>
<dbReference type="Proteomes" id="UP000018467">
    <property type="component" value="Unassembled WGS sequence"/>
</dbReference>
<accession>A0A3B1KEV8</accession>
<dbReference type="GO" id="GO:0005159">
    <property type="term" value="F:insulin-like growth factor receptor binding"/>
    <property type="evidence" value="ECO:0007669"/>
    <property type="project" value="TreeGrafter"/>
</dbReference>
<sequence>MSHLNKNSDHDRPTLDPLDPVHKPTYQCVCVSECDLEPSPSCPPIKQQQCVPVWRFGYRGAHTLTAAMAHSEGYTLAAAGSMLQVLCWRSVCVFCVLLYVAVLPDLGDAATQRCGTELISDLEFVCGDRGFYRGRGGGGRYGGPRSRGKGIVEQCCVKGCNLQHLEQYCAKPKRGRRQAPTAQQITENLFRKVLLKRYYSLQHDGQKLTNRLEERALYQEKLRNLSSHQSNEEPHESAQAKLWHGVRTFTPHTLRSSPSLNPTQRLKLKDLHIKTSPSTHHTPPTSDVLNLPGHVTLDL</sequence>
<dbReference type="InterPro" id="IPR022352">
    <property type="entry name" value="Ins/IGF/rlx"/>
</dbReference>
<reference evidence="6" key="2">
    <citation type="journal article" date="2014" name="Nat. Commun.">
        <title>The cavefish genome reveals candidate genes for eye loss.</title>
        <authorList>
            <person name="McGaugh S.E."/>
            <person name="Gross J.B."/>
            <person name="Aken B."/>
            <person name="Blin M."/>
            <person name="Borowsky R."/>
            <person name="Chalopin D."/>
            <person name="Hinaux H."/>
            <person name="Jeffery W.R."/>
            <person name="Keene A."/>
            <person name="Ma L."/>
            <person name="Minx P."/>
            <person name="Murphy D."/>
            <person name="O'Quin K.E."/>
            <person name="Retaux S."/>
            <person name="Rohner N."/>
            <person name="Searle S.M."/>
            <person name="Stahl B.A."/>
            <person name="Tabin C."/>
            <person name="Volff J.N."/>
            <person name="Yoshizawa M."/>
            <person name="Warren W.C."/>
        </authorList>
    </citation>
    <scope>NUCLEOTIDE SEQUENCE [LARGE SCALE GENOMIC DNA]</scope>
    <source>
        <strain evidence="6">female</strain>
    </source>
</reference>
<organism evidence="5 6">
    <name type="scientific">Astyanax mexicanus</name>
    <name type="common">Blind cave fish</name>
    <name type="synonym">Astyanax fasciatus mexicanus</name>
    <dbReference type="NCBI Taxonomy" id="7994"/>
    <lineage>
        <taxon>Eukaryota</taxon>
        <taxon>Metazoa</taxon>
        <taxon>Chordata</taxon>
        <taxon>Craniata</taxon>
        <taxon>Vertebrata</taxon>
        <taxon>Euteleostomi</taxon>
        <taxon>Actinopterygii</taxon>
        <taxon>Neopterygii</taxon>
        <taxon>Teleostei</taxon>
        <taxon>Ostariophysi</taxon>
        <taxon>Characiformes</taxon>
        <taxon>Characoidei</taxon>
        <taxon>Acestrorhamphidae</taxon>
        <taxon>Acestrorhamphinae</taxon>
        <taxon>Astyanax</taxon>
    </lineage>
</organism>
<dbReference type="GO" id="GO:0043066">
    <property type="term" value="P:negative regulation of apoptotic process"/>
    <property type="evidence" value="ECO:0007669"/>
    <property type="project" value="TreeGrafter"/>
</dbReference>
<dbReference type="InterPro" id="IPR016179">
    <property type="entry name" value="Insulin-like"/>
</dbReference>
<dbReference type="STRING" id="7994.ENSAMXP00000053232"/>
<dbReference type="InterPro" id="IPR036438">
    <property type="entry name" value="Insulin-like_sf"/>
</dbReference>
<dbReference type="Bgee" id="ENSAMXG00000035036">
    <property type="expression patterns" value="Expressed in testis and 1 other cell type or tissue"/>
</dbReference>
<dbReference type="GO" id="GO:0005179">
    <property type="term" value="F:hormone activity"/>
    <property type="evidence" value="ECO:0007669"/>
    <property type="project" value="InterPro"/>
</dbReference>
<keyword evidence="3" id="KW-0964">Secreted</keyword>
<dbReference type="Pfam" id="PF00049">
    <property type="entry name" value="Insulin"/>
    <property type="match status" value="1"/>
</dbReference>
<protein>
    <submittedName>
        <fullName evidence="5">Insulin-like growth factor 3</fullName>
    </submittedName>
</protein>
<proteinExistence type="inferred from homology"/>
<dbReference type="GO" id="GO:0048009">
    <property type="term" value="P:insulin-like growth factor receptor signaling pathway"/>
    <property type="evidence" value="ECO:0007669"/>
    <property type="project" value="TreeGrafter"/>
</dbReference>
<dbReference type="SUPFAM" id="SSF56994">
    <property type="entry name" value="Insulin-like"/>
    <property type="match status" value="1"/>
</dbReference>
<evidence type="ECO:0000313" key="5">
    <source>
        <dbReference type="Ensembl" id="ENSAMXP00000053232.1"/>
    </source>
</evidence>
<dbReference type="InParanoid" id="A0A3B1KEV8"/>
<evidence type="ECO:0000256" key="2">
    <source>
        <dbReference type="ARBA" id="ARBA00023157"/>
    </source>
</evidence>
<dbReference type="PROSITE" id="PS00262">
    <property type="entry name" value="INSULIN"/>
    <property type="match status" value="1"/>
</dbReference>
<evidence type="ECO:0000259" key="4">
    <source>
        <dbReference type="SMART" id="SM00078"/>
    </source>
</evidence>
<evidence type="ECO:0000256" key="3">
    <source>
        <dbReference type="RuleBase" id="RU000406"/>
    </source>
</evidence>
<dbReference type="InterPro" id="IPR022353">
    <property type="entry name" value="Insulin_CS"/>
</dbReference>
<dbReference type="Ensembl" id="ENSAMXT00000053902.1">
    <property type="protein sequence ID" value="ENSAMXP00000053232.1"/>
    <property type="gene ID" value="ENSAMXG00000035036.1"/>
</dbReference>